<organism evidence="1 2">
    <name type="scientific">Bifidobacterium mongoliense</name>
    <dbReference type="NCBI Taxonomy" id="518643"/>
    <lineage>
        <taxon>Bacteria</taxon>
        <taxon>Bacillati</taxon>
        <taxon>Actinomycetota</taxon>
        <taxon>Actinomycetes</taxon>
        <taxon>Bifidobacteriales</taxon>
        <taxon>Bifidobacteriaceae</taxon>
        <taxon>Bifidobacterium</taxon>
    </lineage>
</organism>
<dbReference type="AlphaFoldDB" id="A0A423UC67"/>
<accession>A0A423UC67</accession>
<dbReference type="EMBL" id="QRAJ01000013">
    <property type="protein sequence ID" value="ROT86280.1"/>
    <property type="molecule type" value="Genomic_DNA"/>
</dbReference>
<gene>
    <name evidence="1" type="ORF">BMONG18_1600</name>
</gene>
<reference evidence="1 2" key="1">
    <citation type="submission" date="2018-07" db="EMBL/GenBank/DDBJ databases">
        <title>The role of parmesan cheese in vectoring bovine microbiota.</title>
        <authorList>
            <person name="Lugli G.A."/>
            <person name="Milani C."/>
        </authorList>
    </citation>
    <scope>NUCLEOTIDE SEQUENCE [LARGE SCALE GENOMIC DNA]</scope>
    <source>
        <strain evidence="1 2">BMONG18</strain>
    </source>
</reference>
<evidence type="ECO:0000313" key="1">
    <source>
        <dbReference type="EMBL" id="ROT86280.1"/>
    </source>
</evidence>
<comment type="caution">
    <text evidence="1">The sequence shown here is derived from an EMBL/GenBank/DDBJ whole genome shotgun (WGS) entry which is preliminary data.</text>
</comment>
<evidence type="ECO:0000313" key="2">
    <source>
        <dbReference type="Proteomes" id="UP000285266"/>
    </source>
</evidence>
<evidence type="ECO:0008006" key="3">
    <source>
        <dbReference type="Google" id="ProtNLM"/>
    </source>
</evidence>
<dbReference type="RefSeq" id="WP_123645345.1">
    <property type="nucleotide sequence ID" value="NZ_QRAJ01000013.1"/>
</dbReference>
<dbReference type="Proteomes" id="UP000285266">
    <property type="component" value="Unassembled WGS sequence"/>
</dbReference>
<protein>
    <recommendedName>
        <fullName evidence="3">DUF3577 domain-containing protein</fullName>
    </recommendedName>
</protein>
<sequence length="142" mass="16027">MGFASGDYTYVAGNLAAKPRVGRFENNDGTYDEVIWMTLAVNHTDMPTEYVELEARGKIKEYIKNRLLAPANPLGKGSFVLAGGRPVQAKAETAKRKLRLVVFSDQTSLDYTLLDWDYLRTQPNGEEHKKSVRKEETNELDD</sequence>
<name>A0A423UC67_9BIFI</name>
<proteinExistence type="predicted"/>